<dbReference type="Proteomes" id="UP001301769">
    <property type="component" value="Unassembled WGS sequence"/>
</dbReference>
<accession>A0AAN7B4A8</accession>
<comment type="caution">
    <text evidence="1">The sequence shown here is derived from an EMBL/GenBank/DDBJ whole genome shotgun (WGS) entry which is preliminary data.</text>
</comment>
<proteinExistence type="predicted"/>
<sequence length="142" mass="16174">MGSCSTWRPWTDLTIRNLSSLFARVLRLTADPFDRSLLFCDYDREVFHENRVEKALGRFIILTVNRMLQQAYQVHHLPPYNGSGSAVGSSEAWPPVSSLTSQVTVRRLSFSSSATPRRTNRDDLLSYLILVKPFQEGNLVLD</sequence>
<name>A0AAN7B4A8_9PEZI</name>
<reference evidence="1" key="1">
    <citation type="journal article" date="2023" name="Mol. Phylogenet. Evol.">
        <title>Genome-scale phylogeny and comparative genomics of the fungal order Sordariales.</title>
        <authorList>
            <person name="Hensen N."/>
            <person name="Bonometti L."/>
            <person name="Westerberg I."/>
            <person name="Brannstrom I.O."/>
            <person name="Guillou S."/>
            <person name="Cros-Aarteil S."/>
            <person name="Calhoun S."/>
            <person name="Haridas S."/>
            <person name="Kuo A."/>
            <person name="Mondo S."/>
            <person name="Pangilinan J."/>
            <person name="Riley R."/>
            <person name="LaButti K."/>
            <person name="Andreopoulos B."/>
            <person name="Lipzen A."/>
            <person name="Chen C."/>
            <person name="Yan M."/>
            <person name="Daum C."/>
            <person name="Ng V."/>
            <person name="Clum A."/>
            <person name="Steindorff A."/>
            <person name="Ohm R.A."/>
            <person name="Martin F."/>
            <person name="Silar P."/>
            <person name="Natvig D.O."/>
            <person name="Lalanne C."/>
            <person name="Gautier V."/>
            <person name="Ament-Velasquez S.L."/>
            <person name="Kruys A."/>
            <person name="Hutchinson M.I."/>
            <person name="Powell A.J."/>
            <person name="Barry K."/>
            <person name="Miller A.N."/>
            <person name="Grigoriev I.V."/>
            <person name="Debuchy R."/>
            <person name="Gladieux P."/>
            <person name="Hiltunen Thoren M."/>
            <person name="Johannesson H."/>
        </authorList>
    </citation>
    <scope>NUCLEOTIDE SEQUENCE</scope>
    <source>
        <strain evidence="1">PSN293</strain>
    </source>
</reference>
<organism evidence="1 2">
    <name type="scientific">Rhypophila decipiens</name>
    <dbReference type="NCBI Taxonomy" id="261697"/>
    <lineage>
        <taxon>Eukaryota</taxon>
        <taxon>Fungi</taxon>
        <taxon>Dikarya</taxon>
        <taxon>Ascomycota</taxon>
        <taxon>Pezizomycotina</taxon>
        <taxon>Sordariomycetes</taxon>
        <taxon>Sordariomycetidae</taxon>
        <taxon>Sordariales</taxon>
        <taxon>Naviculisporaceae</taxon>
        <taxon>Rhypophila</taxon>
    </lineage>
</organism>
<dbReference type="EMBL" id="MU858280">
    <property type="protein sequence ID" value="KAK4207670.1"/>
    <property type="molecule type" value="Genomic_DNA"/>
</dbReference>
<gene>
    <name evidence="1" type="ORF">QBC37DRAFT_89909</name>
</gene>
<evidence type="ECO:0000313" key="2">
    <source>
        <dbReference type="Proteomes" id="UP001301769"/>
    </source>
</evidence>
<reference evidence="1" key="2">
    <citation type="submission" date="2023-05" db="EMBL/GenBank/DDBJ databases">
        <authorList>
            <consortium name="Lawrence Berkeley National Laboratory"/>
            <person name="Steindorff A."/>
            <person name="Hensen N."/>
            <person name="Bonometti L."/>
            <person name="Westerberg I."/>
            <person name="Brannstrom I.O."/>
            <person name="Guillou S."/>
            <person name="Cros-Aarteil S."/>
            <person name="Calhoun S."/>
            <person name="Haridas S."/>
            <person name="Kuo A."/>
            <person name="Mondo S."/>
            <person name="Pangilinan J."/>
            <person name="Riley R."/>
            <person name="Labutti K."/>
            <person name="Andreopoulos B."/>
            <person name="Lipzen A."/>
            <person name="Chen C."/>
            <person name="Yanf M."/>
            <person name="Daum C."/>
            <person name="Ng V."/>
            <person name="Clum A."/>
            <person name="Ohm R."/>
            <person name="Martin F."/>
            <person name="Silar P."/>
            <person name="Natvig D."/>
            <person name="Lalanne C."/>
            <person name="Gautier V."/>
            <person name="Ament-Velasquez S.L."/>
            <person name="Kruys A."/>
            <person name="Hutchinson M.I."/>
            <person name="Powell A.J."/>
            <person name="Barry K."/>
            <person name="Miller A.N."/>
            <person name="Grigoriev I.V."/>
            <person name="Debuchy R."/>
            <person name="Gladieux P."/>
            <person name="Thoren M.H."/>
            <person name="Johannesson H."/>
        </authorList>
    </citation>
    <scope>NUCLEOTIDE SEQUENCE</scope>
    <source>
        <strain evidence="1">PSN293</strain>
    </source>
</reference>
<keyword evidence="2" id="KW-1185">Reference proteome</keyword>
<protein>
    <submittedName>
        <fullName evidence="1">Uncharacterized protein</fullName>
    </submittedName>
</protein>
<evidence type="ECO:0000313" key="1">
    <source>
        <dbReference type="EMBL" id="KAK4207670.1"/>
    </source>
</evidence>
<dbReference type="AlphaFoldDB" id="A0AAN7B4A8"/>